<evidence type="ECO:0000313" key="17">
    <source>
        <dbReference type="Proteomes" id="UP000192678"/>
    </source>
</evidence>
<dbReference type="STRING" id="475255.SAMN04488101_1175"/>
<keyword evidence="4" id="KW-0410">Iron transport</keyword>
<dbReference type="Pfam" id="PF00593">
    <property type="entry name" value="TonB_dep_Rec_b-barrel"/>
    <property type="match status" value="1"/>
</dbReference>
<keyword evidence="6" id="KW-0408">Iron</keyword>
<evidence type="ECO:0000259" key="13">
    <source>
        <dbReference type="Pfam" id="PF00593"/>
    </source>
</evidence>
<organism evidence="16 17">
    <name type="scientific">Pedobacter nyackensis</name>
    <dbReference type="NCBI Taxonomy" id="475255"/>
    <lineage>
        <taxon>Bacteria</taxon>
        <taxon>Pseudomonadati</taxon>
        <taxon>Bacteroidota</taxon>
        <taxon>Sphingobacteriia</taxon>
        <taxon>Sphingobacteriales</taxon>
        <taxon>Sphingobacteriaceae</taxon>
        <taxon>Pedobacter</taxon>
    </lineage>
</organism>
<dbReference type="OrthoDB" id="9768177at2"/>
<evidence type="ECO:0000256" key="11">
    <source>
        <dbReference type="RuleBase" id="RU003357"/>
    </source>
</evidence>
<dbReference type="InterPro" id="IPR000531">
    <property type="entry name" value="Beta-barrel_TonB"/>
</dbReference>
<dbReference type="InterPro" id="IPR023997">
    <property type="entry name" value="TonB-dep_OMP_SusC/RagA_CS"/>
</dbReference>
<evidence type="ECO:0000256" key="4">
    <source>
        <dbReference type="ARBA" id="ARBA00022496"/>
    </source>
</evidence>
<dbReference type="InterPro" id="IPR037066">
    <property type="entry name" value="Plug_dom_sf"/>
</dbReference>
<dbReference type="NCBIfam" id="TIGR04057">
    <property type="entry name" value="SusC_RagA_signa"/>
    <property type="match status" value="1"/>
</dbReference>
<feature type="chain" id="PRO_5012709668" evidence="12">
    <location>
        <begin position="18"/>
        <end position="1132"/>
    </location>
</feature>
<evidence type="ECO:0000256" key="10">
    <source>
        <dbReference type="PROSITE-ProRule" id="PRU01360"/>
    </source>
</evidence>
<name>A0A1W2EWE3_9SPHI</name>
<dbReference type="Proteomes" id="UP000192678">
    <property type="component" value="Unassembled WGS sequence"/>
</dbReference>
<dbReference type="InterPro" id="IPR011662">
    <property type="entry name" value="Secretin/TonB_short_N"/>
</dbReference>
<reference evidence="16 17" key="1">
    <citation type="submission" date="2017-04" db="EMBL/GenBank/DDBJ databases">
        <authorList>
            <person name="Afonso C.L."/>
            <person name="Miller P.J."/>
            <person name="Scott M.A."/>
            <person name="Spackman E."/>
            <person name="Goraichik I."/>
            <person name="Dimitrov K.M."/>
            <person name="Suarez D.L."/>
            <person name="Swayne D.E."/>
        </authorList>
    </citation>
    <scope>NUCLEOTIDE SEQUENCE [LARGE SCALE GENOMIC DNA]</scope>
    <source>
        <strain evidence="16 17">DSM 19625</strain>
    </source>
</reference>
<dbReference type="InterPro" id="IPR012910">
    <property type="entry name" value="Plug_dom"/>
</dbReference>
<evidence type="ECO:0000256" key="5">
    <source>
        <dbReference type="ARBA" id="ARBA00022692"/>
    </source>
</evidence>
<keyword evidence="9 10" id="KW-0998">Cell outer membrane</keyword>
<evidence type="ECO:0000256" key="7">
    <source>
        <dbReference type="ARBA" id="ARBA00023077"/>
    </source>
</evidence>
<evidence type="ECO:0000259" key="14">
    <source>
        <dbReference type="Pfam" id="PF07660"/>
    </source>
</evidence>
<evidence type="ECO:0000256" key="6">
    <source>
        <dbReference type="ARBA" id="ARBA00023004"/>
    </source>
</evidence>
<dbReference type="GO" id="GO:0009279">
    <property type="term" value="C:cell outer membrane"/>
    <property type="evidence" value="ECO:0007669"/>
    <property type="project" value="UniProtKB-SubCell"/>
</dbReference>
<evidence type="ECO:0000256" key="12">
    <source>
        <dbReference type="SAM" id="SignalP"/>
    </source>
</evidence>
<gene>
    <name evidence="16" type="ORF">SAMN04488101_1175</name>
</gene>
<accession>A0A1W2EWE3</accession>
<evidence type="ECO:0000256" key="2">
    <source>
        <dbReference type="ARBA" id="ARBA00022448"/>
    </source>
</evidence>
<comment type="subcellular location">
    <subcellularLocation>
        <location evidence="1 10">Cell outer membrane</location>
        <topology evidence="1 10">Multi-pass membrane protein</topology>
    </subcellularLocation>
</comment>
<dbReference type="InterPro" id="IPR039426">
    <property type="entry name" value="TonB-dep_rcpt-like"/>
</dbReference>
<dbReference type="GO" id="GO:0006826">
    <property type="term" value="P:iron ion transport"/>
    <property type="evidence" value="ECO:0007669"/>
    <property type="project" value="UniProtKB-KW"/>
</dbReference>
<dbReference type="SUPFAM" id="SSF56935">
    <property type="entry name" value="Porins"/>
    <property type="match status" value="1"/>
</dbReference>
<proteinExistence type="inferred from homology"/>
<keyword evidence="8 10" id="KW-0472">Membrane</keyword>
<dbReference type="InterPro" id="IPR036942">
    <property type="entry name" value="Beta-barrel_TonB_sf"/>
</dbReference>
<dbReference type="SUPFAM" id="SSF49464">
    <property type="entry name" value="Carboxypeptidase regulatory domain-like"/>
    <property type="match status" value="1"/>
</dbReference>
<dbReference type="Gene3D" id="2.60.40.1120">
    <property type="entry name" value="Carboxypeptidase-like, regulatory domain"/>
    <property type="match status" value="1"/>
</dbReference>
<dbReference type="InterPro" id="IPR008969">
    <property type="entry name" value="CarboxyPept-like_regulatory"/>
</dbReference>
<keyword evidence="4" id="KW-0406">Ion transport</keyword>
<dbReference type="NCBIfam" id="TIGR04056">
    <property type="entry name" value="OMP_RagA_SusC"/>
    <property type="match status" value="1"/>
</dbReference>
<keyword evidence="17" id="KW-1185">Reference proteome</keyword>
<dbReference type="Gene3D" id="2.40.170.20">
    <property type="entry name" value="TonB-dependent receptor, beta-barrel domain"/>
    <property type="match status" value="1"/>
</dbReference>
<keyword evidence="5 10" id="KW-0812">Transmembrane</keyword>
<protein>
    <submittedName>
        <fullName evidence="16">TonB-linked outer membrane protein, SusC/RagA family</fullName>
    </submittedName>
</protein>
<dbReference type="EMBL" id="FWYB01000017">
    <property type="protein sequence ID" value="SMD14011.1"/>
    <property type="molecule type" value="Genomic_DNA"/>
</dbReference>
<evidence type="ECO:0000259" key="15">
    <source>
        <dbReference type="Pfam" id="PF07715"/>
    </source>
</evidence>
<evidence type="ECO:0000313" key="16">
    <source>
        <dbReference type="EMBL" id="SMD14011.1"/>
    </source>
</evidence>
<feature type="domain" description="Secretin/TonB short N-terminal" evidence="14">
    <location>
        <begin position="46"/>
        <end position="96"/>
    </location>
</feature>
<dbReference type="AlphaFoldDB" id="A0A1W2EWE3"/>
<dbReference type="Pfam" id="PF13620">
    <property type="entry name" value="CarboxypepD_reg"/>
    <property type="match status" value="1"/>
</dbReference>
<evidence type="ECO:0000256" key="1">
    <source>
        <dbReference type="ARBA" id="ARBA00004571"/>
    </source>
</evidence>
<evidence type="ECO:0000256" key="9">
    <source>
        <dbReference type="ARBA" id="ARBA00023237"/>
    </source>
</evidence>
<sequence>MKLTFVLLMIFCLQASASIFAQKVTLKTKNAPVEYVFEQIRQQTGYDFLYNSKDLKDASRVSLDFSNVTLNEALDQCFINQPFTYSIENTMVLITRRQKPLKTAPINITGRITDDKNLPLQGASVKIVELNRAVVSKGDGSFSIAVEPGTYTLEVSYISFQTKKIAGIQVRSSGNMPLVVKLLPVARDLDQVVVTALGIKKEEKSLGYSVQVVDGKEVTAAPTNNMINALAGKVAGLNLNKIGGPLGTSDVVLRGDNVLALGSSGALIVVDGVPISTGQSGTGHNPYAGNDSPIDFGSLLSDINPETIENISVLKGPGAAALYGSRAANGAIIITTKAGRKLPGFGIYVNQVVSIDEINRWPDFQFEYGAGTTGATYYSYGATADGSSTAGSTQTWGPRFLGQPYFQYNSPINPATGARTERVPWLPYENAYSGVFRTGYTATTTVGISGQGFSGGVSYLKNEWILPNTGFDRVSSWLSASQKVSTKVTLSGKVNYNRKYTDNLPSQGYNNQAIMYFLPQTQPNTNPEWLKPMWTPGKENVEQLTPFWAGIDNPFVILNTMTNASDKHNVNGNINAGIQFNKHLNLALRSGLDFSYEFRSQQRPKDTYKFAEGMYRQQDVFRMEANTDFLLKYNNVLPGKIKYTASIGGNQRFSDYKYSNEMAERLSIPGVYNLANSKDPVLVSSDKAQFLVNSLYGFLNFDYKGKVFLELTGRNDWSTTLPENNQSFFYPSVNTSFLLDQIFKLPSAISLAKIRASYSETGVDAKTPYRFNAGYNRTDFAGGLQLQSIVPNPDLKPQFTKAIETGLDLRLFKSRLGLDMALYRNNTINQIINLPIDNSSGYTTALSNVGRVVNWGMEVQLRGTPIKRKFQWDITLNWAANRNKVMELNVPGSGGMIELYNVSMGLNIVAEEGRPLGQIYGLGLARSPEGKVIHNSEGYPVMGTVLQNLGSINPDWNGSILNKFTWKGISLSALIDIRQGGDIYSLSHSLYASYGKLRKTLPGREDGIIGDGVQYNAATNSYVPNDVKAQITGLYYNRLYDRSNIETNLFSASYIKLREVTVNYTLPKAWLKKSMLQDVSIGLFGRELFNWTKFPGFDPETASLNSAQVVPGIEIAQFPSARTIGMNVRVSF</sequence>
<dbReference type="InterPro" id="IPR023996">
    <property type="entry name" value="TonB-dep_OMP_SusC/RagA"/>
</dbReference>
<evidence type="ECO:0000256" key="3">
    <source>
        <dbReference type="ARBA" id="ARBA00022452"/>
    </source>
</evidence>
<dbReference type="Pfam" id="PF07660">
    <property type="entry name" value="STN"/>
    <property type="match status" value="1"/>
</dbReference>
<dbReference type="PROSITE" id="PS52016">
    <property type="entry name" value="TONB_DEPENDENT_REC_3"/>
    <property type="match status" value="1"/>
</dbReference>
<feature type="signal peptide" evidence="12">
    <location>
        <begin position="1"/>
        <end position="17"/>
    </location>
</feature>
<keyword evidence="7 11" id="KW-0798">TonB box</keyword>
<evidence type="ECO:0000256" key="8">
    <source>
        <dbReference type="ARBA" id="ARBA00023136"/>
    </source>
</evidence>
<keyword evidence="2 10" id="KW-0813">Transport</keyword>
<keyword evidence="3 10" id="KW-1134">Transmembrane beta strand</keyword>
<keyword evidence="12" id="KW-0732">Signal</keyword>
<dbReference type="Pfam" id="PF07715">
    <property type="entry name" value="Plug"/>
    <property type="match status" value="1"/>
</dbReference>
<feature type="domain" description="TonB-dependent receptor plug" evidence="15">
    <location>
        <begin position="204"/>
        <end position="331"/>
    </location>
</feature>
<comment type="similarity">
    <text evidence="10 11">Belongs to the TonB-dependent receptor family.</text>
</comment>
<feature type="domain" description="TonB-dependent receptor-like beta-barrel" evidence="13">
    <location>
        <begin position="560"/>
        <end position="879"/>
    </location>
</feature>
<dbReference type="Gene3D" id="2.170.130.10">
    <property type="entry name" value="TonB-dependent receptor, plug domain"/>
    <property type="match status" value="1"/>
</dbReference>
<dbReference type="RefSeq" id="WP_159452718.1">
    <property type="nucleotide sequence ID" value="NZ_FWYB01000017.1"/>
</dbReference>